<dbReference type="Gene3D" id="3.20.20.70">
    <property type="entry name" value="Aldolase class I"/>
    <property type="match status" value="1"/>
</dbReference>
<reference evidence="2 3" key="1">
    <citation type="journal article" date="2014" name="Genome Announc.">
        <title>Draft genome sequences of six enterohepatic helicobacter species isolated from humans and one from rhesus macaques.</title>
        <authorList>
            <person name="Shen Z."/>
            <person name="Sheh A."/>
            <person name="Young S.K."/>
            <person name="Abouelliel A."/>
            <person name="Ward D.V."/>
            <person name="Earl A.M."/>
            <person name="Fox J.G."/>
        </authorList>
    </citation>
    <scope>NUCLEOTIDE SEQUENCE [LARGE SCALE GENOMIC DNA]</scope>
    <source>
        <strain evidence="2 3">MIT 99-5501</strain>
    </source>
</reference>
<dbReference type="EMBL" id="AZJI01000007">
    <property type="protein sequence ID" value="ETD22778.1"/>
    <property type="molecule type" value="Genomic_DNA"/>
</dbReference>
<name>V8C5U3_9HELI</name>
<dbReference type="SUPFAM" id="SSF102114">
    <property type="entry name" value="Radical SAM enzymes"/>
    <property type="match status" value="1"/>
</dbReference>
<dbReference type="InterPro" id="IPR013785">
    <property type="entry name" value="Aldolase_TIM"/>
</dbReference>
<proteinExistence type="predicted"/>
<dbReference type="STRING" id="1357400.HMPREF2086_01577"/>
<comment type="caution">
    <text evidence="2">The sequence shown here is derived from an EMBL/GenBank/DDBJ whole genome shotgun (WGS) entry which is preliminary data.</text>
</comment>
<dbReference type="InterPro" id="IPR023885">
    <property type="entry name" value="4Fe4S-binding_SPASM_dom"/>
</dbReference>
<dbReference type="AlphaFoldDB" id="V8C5U3"/>
<accession>V8C5U3</accession>
<dbReference type="Pfam" id="PF13186">
    <property type="entry name" value="SPASM"/>
    <property type="match status" value="1"/>
</dbReference>
<organism evidence="2 3">
    <name type="scientific">Helicobacter macacae MIT 99-5501</name>
    <dbReference type="NCBI Taxonomy" id="1357400"/>
    <lineage>
        <taxon>Bacteria</taxon>
        <taxon>Pseudomonadati</taxon>
        <taxon>Campylobacterota</taxon>
        <taxon>Epsilonproteobacteria</taxon>
        <taxon>Campylobacterales</taxon>
        <taxon>Helicobacteraceae</taxon>
        <taxon>Helicobacter</taxon>
    </lineage>
</organism>
<protein>
    <recommendedName>
        <fullName evidence="1">4Fe4S-binding SPASM domain-containing protein</fullName>
    </recommendedName>
</protein>
<dbReference type="CDD" id="cd21122">
    <property type="entry name" value="SPASM_rSAM"/>
    <property type="match status" value="1"/>
</dbReference>
<evidence type="ECO:0000313" key="3">
    <source>
        <dbReference type="Proteomes" id="UP000018731"/>
    </source>
</evidence>
<dbReference type="PATRIC" id="fig|1357400.3.peg.2120"/>
<gene>
    <name evidence="2" type="ORF">HMPREF2086_01577</name>
</gene>
<sequence length="280" mass="31544">MSVEDFGHCLEEALRFSRRIALHILGDPCALPNLNLYLEAARNKSKSPQIELVTSGAFFAKHSLDMLLSPPIYQLSISLEAGVDNFAHSSDKRFSVYLDSLTKVFDIHIANPRVFLNLRIQDKRTLQDKDMLQIITKFLAPFVDFGFWDRSASRNGINSGKAKKLFMEGKIEELLDAKGRIRLWKNALLVVKNSFVWAGFAPKNERKNHKCYALREQVGILSNGAVVPCCMDAQGEINLGNILTTPLKQILSSKRAQNIIAGFEIGEVRENLCKICGFWE</sequence>
<dbReference type="InterPro" id="IPR058240">
    <property type="entry name" value="rSAM_sf"/>
</dbReference>
<dbReference type="Proteomes" id="UP000018731">
    <property type="component" value="Unassembled WGS sequence"/>
</dbReference>
<feature type="domain" description="4Fe4S-binding SPASM" evidence="1">
    <location>
        <begin position="211"/>
        <end position="276"/>
    </location>
</feature>
<evidence type="ECO:0000259" key="1">
    <source>
        <dbReference type="Pfam" id="PF13186"/>
    </source>
</evidence>
<keyword evidence="3" id="KW-1185">Reference proteome</keyword>
<dbReference type="HOGENOM" id="CLU_009273_1_4_7"/>
<dbReference type="eggNOG" id="COG0535">
    <property type="taxonomic scope" value="Bacteria"/>
</dbReference>
<evidence type="ECO:0000313" key="2">
    <source>
        <dbReference type="EMBL" id="ETD22778.1"/>
    </source>
</evidence>